<evidence type="ECO:0000313" key="1">
    <source>
        <dbReference type="Proteomes" id="UP000887576"/>
    </source>
</evidence>
<dbReference type="WBParaSite" id="JU765_v2.g2404.t1">
    <property type="protein sequence ID" value="JU765_v2.g2404.t1"/>
    <property type="gene ID" value="JU765_v2.g2404"/>
</dbReference>
<sequence>MAETSGADNFQSELNIFISEKCDSDTADCFKDSFSESSKLSMASTSSFPDGNGSENDGTTSTHSDDGSELQQPTTATSKRKRKRDPKEIIRFVINDEHNQLKSGSETSSVPSPETILPEKKTAFNEAFSISALSAADVSKLPPPPLTPESCKSSSLTPTSPRSLSPRTVSSLPFPPGWNRRSEGKLSCPTPGCDGLGHQTGLYSHHRSLSGCPRKPDKAIIHMLALQPEQNMKCSTPGCTGKGHINSTRSSHRSLSGCPIAYQQKLARRSMKQQHRFDSPNSQSVTPTIPEYSKSNVQTLLEDSPLDLRLKLDNLNRDSEQSAENASESLEDEPITKKFKTDPEFPSASLPELFQQHLSRSLNNFGGTDQYVNLLNLMASQRAASSFVNPFGLFSGASGDEKPKMEGSIAGHLAAAAAAAALANKVPLFPALGSPSNNTSAIGALLAQLQQQAQ</sequence>
<evidence type="ECO:0000313" key="2">
    <source>
        <dbReference type="WBParaSite" id="JU765_v2.g2404.t1"/>
    </source>
</evidence>
<name>A0AC34R131_9BILA</name>
<reference evidence="2" key="1">
    <citation type="submission" date="2022-11" db="UniProtKB">
        <authorList>
            <consortium name="WormBaseParasite"/>
        </authorList>
    </citation>
    <scope>IDENTIFICATION</scope>
</reference>
<dbReference type="Proteomes" id="UP000887576">
    <property type="component" value="Unplaced"/>
</dbReference>
<organism evidence="1 2">
    <name type="scientific">Panagrolaimus sp. JU765</name>
    <dbReference type="NCBI Taxonomy" id="591449"/>
    <lineage>
        <taxon>Eukaryota</taxon>
        <taxon>Metazoa</taxon>
        <taxon>Ecdysozoa</taxon>
        <taxon>Nematoda</taxon>
        <taxon>Chromadorea</taxon>
        <taxon>Rhabditida</taxon>
        <taxon>Tylenchina</taxon>
        <taxon>Panagrolaimomorpha</taxon>
        <taxon>Panagrolaimoidea</taxon>
        <taxon>Panagrolaimidae</taxon>
        <taxon>Panagrolaimus</taxon>
    </lineage>
</organism>
<accession>A0AC34R131</accession>
<protein>
    <submittedName>
        <fullName evidence="2">Uncharacterized protein</fullName>
    </submittedName>
</protein>
<proteinExistence type="predicted"/>